<organism evidence="2 3">
    <name type="scientific">Paramarasmius palmivorus</name>
    <dbReference type="NCBI Taxonomy" id="297713"/>
    <lineage>
        <taxon>Eukaryota</taxon>
        <taxon>Fungi</taxon>
        <taxon>Dikarya</taxon>
        <taxon>Basidiomycota</taxon>
        <taxon>Agaricomycotina</taxon>
        <taxon>Agaricomycetes</taxon>
        <taxon>Agaricomycetidae</taxon>
        <taxon>Agaricales</taxon>
        <taxon>Marasmiineae</taxon>
        <taxon>Marasmiaceae</taxon>
        <taxon>Paramarasmius</taxon>
    </lineage>
</organism>
<name>A0AAW0BIZ7_9AGAR</name>
<gene>
    <name evidence="2" type="ORF">VNI00_015654</name>
</gene>
<proteinExistence type="predicted"/>
<dbReference type="AlphaFoldDB" id="A0AAW0BIZ7"/>
<dbReference type="Proteomes" id="UP001383192">
    <property type="component" value="Unassembled WGS sequence"/>
</dbReference>
<dbReference type="Gene3D" id="2.60.120.260">
    <property type="entry name" value="Galactose-binding domain-like"/>
    <property type="match status" value="1"/>
</dbReference>
<comment type="caution">
    <text evidence="2">The sequence shown here is derived from an EMBL/GenBank/DDBJ whole genome shotgun (WGS) entry which is preliminary data.</text>
</comment>
<keyword evidence="3" id="KW-1185">Reference proteome</keyword>
<reference evidence="2 3" key="1">
    <citation type="submission" date="2024-01" db="EMBL/GenBank/DDBJ databases">
        <title>A draft genome for a cacao thread blight-causing isolate of Paramarasmius palmivorus.</title>
        <authorList>
            <person name="Baruah I.K."/>
            <person name="Bukari Y."/>
            <person name="Amoako-Attah I."/>
            <person name="Meinhardt L.W."/>
            <person name="Bailey B.A."/>
            <person name="Cohen S.P."/>
        </authorList>
    </citation>
    <scope>NUCLEOTIDE SEQUENCE [LARGE SCALE GENOMIC DNA]</scope>
    <source>
        <strain evidence="2 3">GH-12</strain>
    </source>
</reference>
<protein>
    <submittedName>
        <fullName evidence="2">Uncharacterized protein</fullName>
    </submittedName>
</protein>
<keyword evidence="1" id="KW-0732">Signal</keyword>
<evidence type="ECO:0000313" key="3">
    <source>
        <dbReference type="Proteomes" id="UP001383192"/>
    </source>
</evidence>
<accession>A0AAW0BIZ7</accession>
<feature type="signal peptide" evidence="1">
    <location>
        <begin position="1"/>
        <end position="18"/>
    </location>
</feature>
<feature type="chain" id="PRO_5043833090" evidence="1">
    <location>
        <begin position="19"/>
        <end position="141"/>
    </location>
</feature>
<dbReference type="EMBL" id="JAYKXP010000105">
    <property type="protein sequence ID" value="KAK7026419.1"/>
    <property type="molecule type" value="Genomic_DNA"/>
</dbReference>
<sequence>MMVLTAFSVFLFVFMASAAPSPTVKIGNKDPRIYYHGRWDDTPRTWWAGSGLKLNIENLKSLSLELGPRTSAPAPLGVSIDYQDFFTVNATQGITEIPLSSDSLKPKKSTVVRLNVEGWQSNQIDLQNIIVNSVYGFLIPA</sequence>
<evidence type="ECO:0000256" key="1">
    <source>
        <dbReference type="SAM" id="SignalP"/>
    </source>
</evidence>
<evidence type="ECO:0000313" key="2">
    <source>
        <dbReference type="EMBL" id="KAK7026419.1"/>
    </source>
</evidence>